<evidence type="ECO:0000313" key="4">
    <source>
        <dbReference type="EMBL" id="OAJ39623.1"/>
    </source>
</evidence>
<feature type="chain" id="PRO_5008077591" evidence="3">
    <location>
        <begin position="21"/>
        <end position="209"/>
    </location>
</feature>
<gene>
    <name evidence="4" type="ORF">BDEG_23454</name>
</gene>
<evidence type="ECO:0000256" key="1">
    <source>
        <dbReference type="SAM" id="Coils"/>
    </source>
</evidence>
<feature type="compositionally biased region" description="Polar residues" evidence="2">
    <location>
        <begin position="36"/>
        <end position="46"/>
    </location>
</feature>
<keyword evidence="1" id="KW-0175">Coiled coil</keyword>
<dbReference type="VEuPathDB" id="FungiDB:BDEG_23454"/>
<name>A0A177WHT2_BATDL</name>
<sequence length="209" mass="23774">MKLSITVLSSILAVCSVTIANPVDPSSTTSIESTSNIAAPSETSIATGEPDYSEDPSPYNLYESYCHPITLDGVAMIQLFASNMHMTKQIKKEINKKTAEIKSQRKALRKLRRRIKSLANCSRGLVILDVKLEIKDQTINLKKLKQRLKLLIKKHSRNITKEDKLQLTLYHHLVEYDTTGQMTNEGLEGLYKNQNFLKCFYSFYDRLSK</sequence>
<feature type="coiled-coil region" evidence="1">
    <location>
        <begin position="94"/>
        <end position="154"/>
    </location>
</feature>
<feature type="region of interest" description="Disordered" evidence="2">
    <location>
        <begin position="24"/>
        <end position="51"/>
    </location>
</feature>
<reference evidence="4 5" key="2">
    <citation type="submission" date="2016-05" db="EMBL/GenBank/DDBJ databases">
        <title>Lineage-specific infection strategies underlie the spectrum of fungal disease in amphibians.</title>
        <authorList>
            <person name="Cuomo C.A."/>
            <person name="Farrer R.A."/>
            <person name="James T."/>
            <person name="Longcore J."/>
            <person name="Birren B."/>
        </authorList>
    </citation>
    <scope>NUCLEOTIDE SEQUENCE [LARGE SCALE GENOMIC DNA]</scope>
    <source>
        <strain evidence="4 5">JEL423</strain>
    </source>
</reference>
<evidence type="ECO:0000313" key="5">
    <source>
        <dbReference type="Proteomes" id="UP000077115"/>
    </source>
</evidence>
<proteinExistence type="predicted"/>
<dbReference type="AlphaFoldDB" id="A0A177WHT2"/>
<dbReference type="EMBL" id="DS022303">
    <property type="protein sequence ID" value="OAJ39623.1"/>
    <property type="molecule type" value="Genomic_DNA"/>
</dbReference>
<keyword evidence="3" id="KW-0732">Signal</keyword>
<protein>
    <submittedName>
        <fullName evidence="4">Uncharacterized protein</fullName>
    </submittedName>
</protein>
<evidence type="ECO:0000256" key="2">
    <source>
        <dbReference type="SAM" id="MobiDB-lite"/>
    </source>
</evidence>
<feature type="compositionally biased region" description="Low complexity" evidence="2">
    <location>
        <begin position="26"/>
        <end position="35"/>
    </location>
</feature>
<accession>A0A177WHT2</accession>
<reference evidence="4 5" key="1">
    <citation type="submission" date="2006-10" db="EMBL/GenBank/DDBJ databases">
        <title>The Genome Sequence of Batrachochytrium dendrobatidis JEL423.</title>
        <authorList>
            <consortium name="The Broad Institute Genome Sequencing Platform"/>
            <person name="Birren B."/>
            <person name="Lander E."/>
            <person name="Galagan J."/>
            <person name="Cuomo C."/>
            <person name="Devon K."/>
            <person name="Jaffe D."/>
            <person name="Butler J."/>
            <person name="Alvarez P."/>
            <person name="Gnerre S."/>
            <person name="Grabherr M."/>
            <person name="Kleber M."/>
            <person name="Mauceli E."/>
            <person name="Brockman W."/>
            <person name="Young S."/>
            <person name="LaButti K."/>
            <person name="Sykes S."/>
            <person name="DeCaprio D."/>
            <person name="Crawford M."/>
            <person name="Koehrsen M."/>
            <person name="Engels R."/>
            <person name="Montgomery P."/>
            <person name="Pearson M."/>
            <person name="Howarth C."/>
            <person name="Larson L."/>
            <person name="White J."/>
            <person name="O'Leary S."/>
            <person name="Kodira C."/>
            <person name="Zeng Q."/>
            <person name="Yandava C."/>
            <person name="Alvarado L."/>
            <person name="Longcore J."/>
            <person name="James T."/>
        </authorList>
    </citation>
    <scope>NUCLEOTIDE SEQUENCE [LARGE SCALE GENOMIC DNA]</scope>
    <source>
        <strain evidence="4 5">JEL423</strain>
    </source>
</reference>
<evidence type="ECO:0000256" key="3">
    <source>
        <dbReference type="SAM" id="SignalP"/>
    </source>
</evidence>
<feature type="signal peptide" evidence="3">
    <location>
        <begin position="1"/>
        <end position="20"/>
    </location>
</feature>
<dbReference type="Proteomes" id="UP000077115">
    <property type="component" value="Unassembled WGS sequence"/>
</dbReference>
<organism evidence="4 5">
    <name type="scientific">Batrachochytrium dendrobatidis (strain JEL423)</name>
    <dbReference type="NCBI Taxonomy" id="403673"/>
    <lineage>
        <taxon>Eukaryota</taxon>
        <taxon>Fungi</taxon>
        <taxon>Fungi incertae sedis</taxon>
        <taxon>Chytridiomycota</taxon>
        <taxon>Chytridiomycota incertae sedis</taxon>
        <taxon>Chytridiomycetes</taxon>
        <taxon>Rhizophydiales</taxon>
        <taxon>Rhizophydiales incertae sedis</taxon>
        <taxon>Batrachochytrium</taxon>
    </lineage>
</organism>